<dbReference type="InterPro" id="IPR006652">
    <property type="entry name" value="Kelch_1"/>
</dbReference>
<feature type="region of interest" description="Disordered" evidence="3">
    <location>
        <begin position="43"/>
        <end position="63"/>
    </location>
</feature>
<evidence type="ECO:0000313" key="4">
    <source>
        <dbReference type="EMBL" id="KAJ8992880.1"/>
    </source>
</evidence>
<evidence type="ECO:0000256" key="2">
    <source>
        <dbReference type="ARBA" id="ARBA00023004"/>
    </source>
</evidence>
<keyword evidence="1" id="KW-0677">Repeat</keyword>
<gene>
    <name evidence="4" type="ORF">HRR80_002924</name>
</gene>
<dbReference type="EMBL" id="JAJGCB010000004">
    <property type="protein sequence ID" value="KAJ8992880.1"/>
    <property type="molecule type" value="Genomic_DNA"/>
</dbReference>
<dbReference type="Gene3D" id="2.120.10.80">
    <property type="entry name" value="Kelch-type beta propeller"/>
    <property type="match status" value="2"/>
</dbReference>
<reference evidence="4" key="1">
    <citation type="submission" date="2023-01" db="EMBL/GenBank/DDBJ databases">
        <title>Exophiala dermititidis isolated from Cystic Fibrosis Patient.</title>
        <authorList>
            <person name="Kurbessoian T."/>
            <person name="Crocker A."/>
            <person name="Murante D."/>
            <person name="Hogan D.A."/>
            <person name="Stajich J.E."/>
        </authorList>
    </citation>
    <scope>NUCLEOTIDE SEQUENCE</scope>
    <source>
        <strain evidence="4">Ex8</strain>
    </source>
</reference>
<dbReference type="PANTHER" id="PTHR47435">
    <property type="entry name" value="KELCH REPEAT PROTEIN (AFU_ORTHOLOGUE AFUA_5G12780)"/>
    <property type="match status" value="1"/>
</dbReference>
<evidence type="ECO:0000313" key="5">
    <source>
        <dbReference type="Proteomes" id="UP001161757"/>
    </source>
</evidence>
<dbReference type="SUPFAM" id="SSF117281">
    <property type="entry name" value="Kelch motif"/>
    <property type="match status" value="2"/>
</dbReference>
<dbReference type="PANTHER" id="PTHR47435:SF4">
    <property type="entry name" value="KELCH REPEAT PROTEIN (AFU_ORTHOLOGUE AFUA_5G12780)"/>
    <property type="match status" value="1"/>
</dbReference>
<name>A0AAN6IVU7_EXODE</name>
<dbReference type="SMART" id="SM00612">
    <property type="entry name" value="Kelch"/>
    <property type="match status" value="2"/>
</dbReference>
<proteinExistence type="predicted"/>
<keyword evidence="2" id="KW-0408">Iron</keyword>
<organism evidence="4 5">
    <name type="scientific">Exophiala dermatitidis</name>
    <name type="common">Black yeast-like fungus</name>
    <name type="synonym">Wangiella dermatitidis</name>
    <dbReference type="NCBI Taxonomy" id="5970"/>
    <lineage>
        <taxon>Eukaryota</taxon>
        <taxon>Fungi</taxon>
        <taxon>Dikarya</taxon>
        <taxon>Ascomycota</taxon>
        <taxon>Pezizomycotina</taxon>
        <taxon>Eurotiomycetes</taxon>
        <taxon>Chaetothyriomycetidae</taxon>
        <taxon>Chaetothyriales</taxon>
        <taxon>Herpotrichiellaceae</taxon>
        <taxon>Exophiala</taxon>
    </lineage>
</organism>
<accession>A0AAN6IVU7</accession>
<dbReference type="InterPro" id="IPR015915">
    <property type="entry name" value="Kelch-typ_b-propeller"/>
</dbReference>
<dbReference type="AlphaFoldDB" id="A0AAN6IVU7"/>
<evidence type="ECO:0000256" key="1">
    <source>
        <dbReference type="ARBA" id="ARBA00022737"/>
    </source>
</evidence>
<evidence type="ECO:0008006" key="6">
    <source>
        <dbReference type="Google" id="ProtNLM"/>
    </source>
</evidence>
<comment type="caution">
    <text evidence="4">The sequence shown here is derived from an EMBL/GenBank/DDBJ whole genome shotgun (WGS) entry which is preliminary data.</text>
</comment>
<dbReference type="Pfam" id="PF24681">
    <property type="entry name" value="Kelch_KLHDC2_KLHL20_DRC7"/>
    <property type="match status" value="1"/>
</dbReference>
<dbReference type="Proteomes" id="UP001161757">
    <property type="component" value="Unassembled WGS sequence"/>
</dbReference>
<protein>
    <recommendedName>
        <fullName evidence="6">Kelch repeat protein</fullName>
    </recommendedName>
</protein>
<sequence>MAPTARWTKLCEDDSIRRSSQALAIAGDSAYIFGGELRPREPVDSSVYQIPTKPSQNQTQHPLQKIPFTSQQQNQETPQPRVGHAATTLRGKIYIFSGRSGVAMAPIEEHGSFWVFDPTQNSWSRLTPKDPDAPYPQGRSYHALTAADDDSQNTIFLHAGCPESGRLHDLWSFDVSNRTWRELPSAPGPERGGTSVAYLGGKLYRMNGFDGKTEQGGRIDVFDLGQARWLDKESIEFVPDGVNGPPPRSVSCLVPVNLGGGSNSNKPGLLTMFGERDPSSLGHQGAGKMLADVWLFDLESKSWTELELRLDGGGEKPVPRGWFGAAPVGANAVVVHGGLSESNQRLGDVWLLEPLL</sequence>
<evidence type="ECO:0000256" key="3">
    <source>
        <dbReference type="SAM" id="MobiDB-lite"/>
    </source>
</evidence>
<dbReference type="GO" id="GO:0019760">
    <property type="term" value="P:glucosinolate metabolic process"/>
    <property type="evidence" value="ECO:0007669"/>
    <property type="project" value="UniProtKB-ARBA"/>
</dbReference>
<feature type="compositionally biased region" description="Polar residues" evidence="3">
    <location>
        <begin position="46"/>
        <end position="63"/>
    </location>
</feature>